<dbReference type="EMBL" id="LAZR01001142">
    <property type="protein sequence ID" value="KKN49954.1"/>
    <property type="molecule type" value="Genomic_DNA"/>
</dbReference>
<name>A0A0F9R5E3_9ZZZZ</name>
<organism evidence="2">
    <name type="scientific">marine sediment metagenome</name>
    <dbReference type="NCBI Taxonomy" id="412755"/>
    <lineage>
        <taxon>unclassified sequences</taxon>
        <taxon>metagenomes</taxon>
        <taxon>ecological metagenomes</taxon>
    </lineage>
</organism>
<feature type="region of interest" description="Disordered" evidence="1">
    <location>
        <begin position="44"/>
        <end position="68"/>
    </location>
</feature>
<reference evidence="2" key="1">
    <citation type="journal article" date="2015" name="Nature">
        <title>Complex archaea that bridge the gap between prokaryotes and eukaryotes.</title>
        <authorList>
            <person name="Spang A."/>
            <person name="Saw J.H."/>
            <person name="Jorgensen S.L."/>
            <person name="Zaremba-Niedzwiedzka K."/>
            <person name="Martijn J."/>
            <person name="Lind A.E."/>
            <person name="van Eijk R."/>
            <person name="Schleper C."/>
            <person name="Guy L."/>
            <person name="Ettema T.J."/>
        </authorList>
    </citation>
    <scope>NUCLEOTIDE SEQUENCE</scope>
</reference>
<proteinExistence type="predicted"/>
<evidence type="ECO:0000256" key="1">
    <source>
        <dbReference type="SAM" id="MobiDB-lite"/>
    </source>
</evidence>
<gene>
    <name evidence="2" type="ORF">LCGC14_0637550</name>
</gene>
<comment type="caution">
    <text evidence="2">The sequence shown here is derived from an EMBL/GenBank/DDBJ whole genome shotgun (WGS) entry which is preliminary data.</text>
</comment>
<feature type="compositionally biased region" description="Basic and acidic residues" evidence="1">
    <location>
        <begin position="59"/>
        <end position="68"/>
    </location>
</feature>
<accession>A0A0F9R5E3</accession>
<dbReference type="AlphaFoldDB" id="A0A0F9R5E3"/>
<protein>
    <submittedName>
        <fullName evidence="2">Uncharacterized protein</fullName>
    </submittedName>
</protein>
<sequence>MKYAVGRFVMGFPYRVYNTERFTPREIIWKGDNYKDGLEIAKQANAKPPAPLKDPMSSDQRKLQEWKE</sequence>
<evidence type="ECO:0000313" key="2">
    <source>
        <dbReference type="EMBL" id="KKN49954.1"/>
    </source>
</evidence>